<evidence type="ECO:0000313" key="3">
    <source>
        <dbReference type="EMBL" id="TYK13116.1"/>
    </source>
</evidence>
<dbReference type="AlphaFoldDB" id="A0A5D3CRT7"/>
<feature type="chain" id="PRO_5042723147" evidence="1">
    <location>
        <begin position="26"/>
        <end position="182"/>
    </location>
</feature>
<protein>
    <submittedName>
        <fullName evidence="3">Uncharacterized protein</fullName>
    </submittedName>
</protein>
<evidence type="ECO:0000313" key="2">
    <source>
        <dbReference type="EMBL" id="KAA0052708.1"/>
    </source>
</evidence>
<dbReference type="Proteomes" id="UP000321947">
    <property type="component" value="Unassembled WGS sequence"/>
</dbReference>
<proteinExistence type="predicted"/>
<name>A0A5D3CRT7_CUCMM</name>
<gene>
    <name evidence="3" type="ORF">E5676_scaffold255G007260</name>
    <name evidence="2" type="ORF">E6C27_scaffold120G003210</name>
</gene>
<feature type="signal peptide" evidence="1">
    <location>
        <begin position="1"/>
        <end position="25"/>
    </location>
</feature>
<accession>A0A5D3CRT7</accession>
<keyword evidence="1" id="KW-0732">Signal</keyword>
<dbReference type="EMBL" id="SSTD01010113">
    <property type="protein sequence ID" value="TYK13116.1"/>
    <property type="molecule type" value="Genomic_DNA"/>
</dbReference>
<dbReference type="EMBL" id="SSTE01010327">
    <property type="protein sequence ID" value="KAA0052708.1"/>
    <property type="molecule type" value="Genomic_DNA"/>
</dbReference>
<sequence length="182" mass="20563">MAFFIAALILQNSFLNCFLLAGCDSFWVFEEDYKGFTDAETNKNSCNLKFVQECQNQNNKRRFTFLYTGGGRNEKGQSVIFWPSNEAAQFMLSLYDEIGLFSLDGQRAYRDISISNIVAAKVTKEGDYVQRNWCIDQSNQSLAILSTDLSPIPGKVEKLEHLELHNAAKGDEDHPLANDLSL</sequence>
<evidence type="ECO:0000313" key="5">
    <source>
        <dbReference type="Proteomes" id="UP000321947"/>
    </source>
</evidence>
<dbReference type="Proteomes" id="UP000321393">
    <property type="component" value="Unassembled WGS sequence"/>
</dbReference>
<evidence type="ECO:0000256" key="1">
    <source>
        <dbReference type="SAM" id="SignalP"/>
    </source>
</evidence>
<reference evidence="4 5" key="1">
    <citation type="submission" date="2019-08" db="EMBL/GenBank/DDBJ databases">
        <title>Draft genome sequences of two oriental melons (Cucumis melo L. var makuwa).</title>
        <authorList>
            <person name="Kwon S.-Y."/>
        </authorList>
    </citation>
    <scope>NUCLEOTIDE SEQUENCE [LARGE SCALE GENOMIC DNA]</scope>
    <source>
        <strain evidence="5">cv. Chang Bougi</strain>
        <strain evidence="4">cv. SW 3</strain>
        <tissue evidence="3">Leaf</tissue>
    </source>
</reference>
<evidence type="ECO:0000313" key="4">
    <source>
        <dbReference type="Proteomes" id="UP000321393"/>
    </source>
</evidence>
<organism evidence="3 5">
    <name type="scientific">Cucumis melo var. makuwa</name>
    <name type="common">Oriental melon</name>
    <dbReference type="NCBI Taxonomy" id="1194695"/>
    <lineage>
        <taxon>Eukaryota</taxon>
        <taxon>Viridiplantae</taxon>
        <taxon>Streptophyta</taxon>
        <taxon>Embryophyta</taxon>
        <taxon>Tracheophyta</taxon>
        <taxon>Spermatophyta</taxon>
        <taxon>Magnoliopsida</taxon>
        <taxon>eudicotyledons</taxon>
        <taxon>Gunneridae</taxon>
        <taxon>Pentapetalae</taxon>
        <taxon>rosids</taxon>
        <taxon>fabids</taxon>
        <taxon>Cucurbitales</taxon>
        <taxon>Cucurbitaceae</taxon>
        <taxon>Benincaseae</taxon>
        <taxon>Cucumis</taxon>
    </lineage>
</organism>
<comment type="caution">
    <text evidence="3">The sequence shown here is derived from an EMBL/GenBank/DDBJ whole genome shotgun (WGS) entry which is preliminary data.</text>
</comment>